<dbReference type="Proteomes" id="UP000038200">
    <property type="component" value="Unassembled WGS sequence"/>
</dbReference>
<proteinExistence type="predicted"/>
<accession>A0A0B7ILJ9</accession>
<organism evidence="1 2">
    <name type="scientific">Capnocytophaga canis</name>
    <dbReference type="NCBI Taxonomy" id="1848903"/>
    <lineage>
        <taxon>Bacteria</taxon>
        <taxon>Pseudomonadati</taxon>
        <taxon>Bacteroidota</taxon>
        <taxon>Flavobacteriia</taxon>
        <taxon>Flavobacteriales</taxon>
        <taxon>Flavobacteriaceae</taxon>
        <taxon>Capnocytophaga</taxon>
    </lineage>
</organism>
<gene>
    <name evidence="1" type="ORF">CCAND93_2880001</name>
</gene>
<evidence type="ECO:0000313" key="2">
    <source>
        <dbReference type="Proteomes" id="UP000038200"/>
    </source>
</evidence>
<evidence type="ECO:0000313" key="1">
    <source>
        <dbReference type="EMBL" id="CEN52715.1"/>
    </source>
</evidence>
<name>A0A0B7ILJ9_9FLAO</name>
<dbReference type="AlphaFoldDB" id="A0A0B7ILJ9"/>
<reference evidence="1 2" key="1">
    <citation type="submission" date="2015-01" db="EMBL/GenBank/DDBJ databases">
        <authorList>
            <person name="Xiang T."/>
            <person name="Song Y."/>
            <person name="Huang L."/>
            <person name="Wang B."/>
            <person name="Wu P."/>
        </authorList>
    </citation>
    <scope>NUCLEOTIDE SEQUENCE [LARGE SCALE GENOMIC DNA]</scope>
    <source>
        <strain evidence="1 2">CcD93</strain>
    </source>
</reference>
<dbReference type="EMBL" id="CDOL01000210">
    <property type="protein sequence ID" value="CEN52715.1"/>
    <property type="molecule type" value="Genomic_DNA"/>
</dbReference>
<protein>
    <submittedName>
        <fullName evidence="1">Uncharacterized protein</fullName>
    </submittedName>
</protein>
<sequence>MGVVGPDIGCYMELEVFGKSHHRA</sequence>